<keyword evidence="3 7" id="KW-1133">Transmembrane helix</keyword>
<dbReference type="OrthoDB" id="5429740at2759"/>
<feature type="transmembrane region" description="Helical" evidence="7">
    <location>
        <begin position="258"/>
        <end position="277"/>
    </location>
</feature>
<dbReference type="EMBL" id="JAPEIS010000010">
    <property type="protein sequence ID" value="KAJ8062111.1"/>
    <property type="molecule type" value="Genomic_DNA"/>
</dbReference>
<keyword evidence="2 7" id="KW-0812">Transmembrane</keyword>
<evidence type="ECO:0000259" key="8">
    <source>
        <dbReference type="Pfam" id="PF20684"/>
    </source>
</evidence>
<comment type="similarity">
    <text evidence="5">Belongs to the SAT4 family.</text>
</comment>
<feature type="transmembrane region" description="Helical" evidence="7">
    <location>
        <begin position="101"/>
        <end position="122"/>
    </location>
</feature>
<keyword evidence="10" id="KW-1185">Reference proteome</keyword>
<proteinExistence type="inferred from homology"/>
<dbReference type="PANTHER" id="PTHR33048:SF155">
    <property type="entry name" value="INTEGRAL MEMBRANE PROTEIN"/>
    <property type="match status" value="1"/>
</dbReference>
<evidence type="ECO:0000256" key="1">
    <source>
        <dbReference type="ARBA" id="ARBA00004141"/>
    </source>
</evidence>
<feature type="compositionally biased region" description="Polar residues" evidence="6">
    <location>
        <begin position="367"/>
        <end position="380"/>
    </location>
</feature>
<evidence type="ECO:0000256" key="4">
    <source>
        <dbReference type="ARBA" id="ARBA00023136"/>
    </source>
</evidence>
<dbReference type="PANTHER" id="PTHR33048">
    <property type="entry name" value="PTH11-LIKE INTEGRAL MEMBRANE PROTEIN (AFU_ORTHOLOGUE AFUA_5G11245)"/>
    <property type="match status" value="1"/>
</dbReference>
<sequence>MAAPLKFPPPVNPDDLGRGPMIIGLTWAFTGLAVIAVSLRLHIRKNITHVVGWDDWFMLASVILQVANQALITVSFAYGLGKHDMSLRQPDEMVNVLKWNWIASAPGMLVSILARISIAILLIRLFGVHLWLKWYLIIFTALQTLVGGLIIPFTWVQDDPVSGLWNIYDPTVKHWDPRIVLYMEYLGQSMYTFSDLTYVLFPVIIIWGLKMPLRRRIGLVLLMCVSLFTMTMSILKVMVAQGSSHATTDVQYRASLGVLWSGMEQTCVIIMGCVPTLRSLTNMKFPGLTALSLSLSSLIGRNKSKQSSLGNDHSGSGYRDLELNTHKLGQLGTKSKTQGPVVTVYPDGKQGSTQNLVTDNHVHRTDQFSQSYDQNRQSAE</sequence>
<dbReference type="Proteomes" id="UP001152300">
    <property type="component" value="Unassembled WGS sequence"/>
</dbReference>
<accession>A0A9X0AG08</accession>
<evidence type="ECO:0000313" key="10">
    <source>
        <dbReference type="Proteomes" id="UP001152300"/>
    </source>
</evidence>
<feature type="region of interest" description="Disordered" evidence="6">
    <location>
        <begin position="330"/>
        <end position="380"/>
    </location>
</feature>
<feature type="transmembrane region" description="Helical" evidence="7">
    <location>
        <begin position="20"/>
        <end position="43"/>
    </location>
</feature>
<dbReference type="InterPro" id="IPR052337">
    <property type="entry name" value="SAT4-like"/>
</dbReference>
<evidence type="ECO:0000256" key="2">
    <source>
        <dbReference type="ARBA" id="ARBA00022692"/>
    </source>
</evidence>
<feature type="transmembrane region" description="Helical" evidence="7">
    <location>
        <begin position="190"/>
        <end position="209"/>
    </location>
</feature>
<keyword evidence="4 7" id="KW-0472">Membrane</keyword>
<evidence type="ECO:0000256" key="6">
    <source>
        <dbReference type="SAM" id="MobiDB-lite"/>
    </source>
</evidence>
<dbReference type="GO" id="GO:0016020">
    <property type="term" value="C:membrane"/>
    <property type="evidence" value="ECO:0007669"/>
    <property type="project" value="UniProtKB-SubCell"/>
</dbReference>
<reference evidence="9" key="1">
    <citation type="submission" date="2022-11" db="EMBL/GenBank/DDBJ databases">
        <title>Genome Resource of Sclerotinia nivalis Strain SnTB1, a Plant Pathogen Isolated from American Ginseng.</title>
        <authorList>
            <person name="Fan S."/>
        </authorList>
    </citation>
    <scope>NUCLEOTIDE SEQUENCE</scope>
    <source>
        <strain evidence="9">SnTB1</strain>
    </source>
</reference>
<protein>
    <recommendedName>
        <fullName evidence="8">Rhodopsin domain-containing protein</fullName>
    </recommendedName>
</protein>
<dbReference type="InterPro" id="IPR049326">
    <property type="entry name" value="Rhodopsin_dom_fungi"/>
</dbReference>
<comment type="subcellular location">
    <subcellularLocation>
        <location evidence="1">Membrane</location>
        <topology evidence="1">Multi-pass membrane protein</topology>
    </subcellularLocation>
</comment>
<comment type="caution">
    <text evidence="9">The sequence shown here is derived from an EMBL/GenBank/DDBJ whole genome shotgun (WGS) entry which is preliminary data.</text>
</comment>
<evidence type="ECO:0000256" key="7">
    <source>
        <dbReference type="SAM" id="Phobius"/>
    </source>
</evidence>
<evidence type="ECO:0000313" key="9">
    <source>
        <dbReference type="EMBL" id="KAJ8062111.1"/>
    </source>
</evidence>
<feature type="transmembrane region" description="Helical" evidence="7">
    <location>
        <begin position="216"/>
        <end position="238"/>
    </location>
</feature>
<feature type="transmembrane region" description="Helical" evidence="7">
    <location>
        <begin position="55"/>
        <end position="81"/>
    </location>
</feature>
<evidence type="ECO:0000256" key="5">
    <source>
        <dbReference type="ARBA" id="ARBA00038359"/>
    </source>
</evidence>
<dbReference type="Pfam" id="PF20684">
    <property type="entry name" value="Fung_rhodopsin"/>
    <property type="match status" value="1"/>
</dbReference>
<gene>
    <name evidence="9" type="ORF">OCU04_008672</name>
</gene>
<feature type="transmembrane region" description="Helical" evidence="7">
    <location>
        <begin position="134"/>
        <end position="155"/>
    </location>
</feature>
<feature type="domain" description="Rhodopsin" evidence="8">
    <location>
        <begin position="39"/>
        <end position="281"/>
    </location>
</feature>
<evidence type="ECO:0000256" key="3">
    <source>
        <dbReference type="ARBA" id="ARBA00022989"/>
    </source>
</evidence>
<name>A0A9X0AG08_9HELO</name>
<dbReference type="AlphaFoldDB" id="A0A9X0AG08"/>
<organism evidence="9 10">
    <name type="scientific">Sclerotinia nivalis</name>
    <dbReference type="NCBI Taxonomy" id="352851"/>
    <lineage>
        <taxon>Eukaryota</taxon>
        <taxon>Fungi</taxon>
        <taxon>Dikarya</taxon>
        <taxon>Ascomycota</taxon>
        <taxon>Pezizomycotina</taxon>
        <taxon>Leotiomycetes</taxon>
        <taxon>Helotiales</taxon>
        <taxon>Sclerotiniaceae</taxon>
        <taxon>Sclerotinia</taxon>
    </lineage>
</organism>